<proteinExistence type="predicted"/>
<dbReference type="InterPro" id="IPR036047">
    <property type="entry name" value="F-box-like_dom_sf"/>
</dbReference>
<accession>A0A061BA00</accession>
<name>A0A061BA00_RHOTO</name>
<feature type="compositionally biased region" description="Polar residues" evidence="1">
    <location>
        <begin position="613"/>
        <end position="622"/>
    </location>
</feature>
<sequence length="622" mass="69586">MPLSTGAAAADQTVPRTADQSQAAIDGGRRTEGGEDEGGKKRKLSANKEGEAAEGEVRRNFFSTLPMDMLYQICSHLDPGTLLAIAQTSKSMRSTLFRRSAAIVWRAARRNIGLDILSGKLDEPTYAYLLYGKACQVCGTTTETTASFDLQVRACAKCLETNICLAAILDELLCDRHPFALQCCLSTPFSHKGKRTVGRKPFYWMPAVVATSAILHEIDPVAARTDRRKAHPSQAALDFKRDFDIYASAVKTDAKVFSECVKRAAQRTMQDEREFRLFRIQQLRFRLMAEGFTKKDTFSIPNCFKDSTTPVDDVYWENIKDRLIRAVQEAHDARLKGERAERKRALFVLYKNLYSATPPAEQTFFPSPQAFWRLPSVQALWFPEDAVSDPASWSSATPAIRLDLQRQARVDKIRYFHRLARALTVADVALPSYITDLIAAEPSAFVDMNDETEAVAPLHDQLTDQQLHELLYSPLAVFRCGNCLHHFLIPNLGTHWQQRHAQNSSTATLEVDNMIKPVGAHYLRLLDRFLHRLGLSSLATTIDFLDKLPAGFEVRFNSPDGRLCQGLNWSGLVSHAYSYSESVYALLYIDPTLVDKKKRAKTRREGGSKLPTHVSTSGGTSG</sequence>
<dbReference type="SUPFAM" id="SSF81383">
    <property type="entry name" value="F-box domain"/>
    <property type="match status" value="1"/>
</dbReference>
<dbReference type="AlphaFoldDB" id="A0A061BA00"/>
<feature type="compositionally biased region" description="Basic and acidic residues" evidence="1">
    <location>
        <begin position="27"/>
        <end position="39"/>
    </location>
</feature>
<evidence type="ECO:0000259" key="2">
    <source>
        <dbReference type="PROSITE" id="PS50181"/>
    </source>
</evidence>
<evidence type="ECO:0000313" key="3">
    <source>
        <dbReference type="EMBL" id="CDR46766.1"/>
    </source>
</evidence>
<dbReference type="PROSITE" id="PS50181">
    <property type="entry name" value="FBOX"/>
    <property type="match status" value="1"/>
</dbReference>
<feature type="compositionally biased region" description="Polar residues" evidence="1">
    <location>
        <begin position="14"/>
        <end position="23"/>
    </location>
</feature>
<protein>
    <submittedName>
        <fullName evidence="3">RHTO0S13e01354g1_1</fullName>
    </submittedName>
</protein>
<reference evidence="3" key="1">
    <citation type="journal article" date="2014" name="Genome Announc.">
        <title>Draft genome sequence of Rhodosporidium toruloides CECT1137, an oleaginous yeast of biotechnological interest.</title>
        <authorList>
            <person name="Morin N."/>
            <person name="Calcas X."/>
            <person name="Devillers H."/>
            <person name="Durrens P."/>
            <person name="Sherman D.J."/>
            <person name="Nicaud J.-M."/>
            <person name="Neuveglise C."/>
        </authorList>
    </citation>
    <scope>NUCLEOTIDE SEQUENCE</scope>
    <source>
        <strain evidence="3">CECT1137</strain>
    </source>
</reference>
<feature type="domain" description="F-box" evidence="2">
    <location>
        <begin position="59"/>
        <end position="108"/>
    </location>
</feature>
<dbReference type="Pfam" id="PF00646">
    <property type="entry name" value="F-box"/>
    <property type="match status" value="1"/>
</dbReference>
<feature type="region of interest" description="Disordered" evidence="1">
    <location>
        <begin position="599"/>
        <end position="622"/>
    </location>
</feature>
<dbReference type="InterPro" id="IPR001810">
    <property type="entry name" value="F-box_dom"/>
</dbReference>
<organism evidence="3">
    <name type="scientific">Rhodotorula toruloides</name>
    <name type="common">Yeast</name>
    <name type="synonym">Rhodosporidium toruloides</name>
    <dbReference type="NCBI Taxonomy" id="5286"/>
    <lineage>
        <taxon>Eukaryota</taxon>
        <taxon>Fungi</taxon>
        <taxon>Dikarya</taxon>
        <taxon>Basidiomycota</taxon>
        <taxon>Pucciniomycotina</taxon>
        <taxon>Microbotryomycetes</taxon>
        <taxon>Sporidiobolales</taxon>
        <taxon>Sporidiobolaceae</taxon>
        <taxon>Rhodotorula</taxon>
    </lineage>
</organism>
<dbReference type="Gene3D" id="1.20.1280.50">
    <property type="match status" value="1"/>
</dbReference>
<dbReference type="CDD" id="cd09917">
    <property type="entry name" value="F-box_SF"/>
    <property type="match status" value="1"/>
</dbReference>
<dbReference type="EMBL" id="LK052948">
    <property type="protein sequence ID" value="CDR46766.1"/>
    <property type="molecule type" value="Genomic_DNA"/>
</dbReference>
<gene>
    <name evidence="3" type="ORF">RHTO0S_13e01354g</name>
</gene>
<evidence type="ECO:0000256" key="1">
    <source>
        <dbReference type="SAM" id="MobiDB-lite"/>
    </source>
</evidence>
<dbReference type="OrthoDB" id="2530272at2759"/>
<feature type="region of interest" description="Disordered" evidence="1">
    <location>
        <begin position="1"/>
        <end position="51"/>
    </location>
</feature>